<feature type="compositionally biased region" description="Basic residues" evidence="1">
    <location>
        <begin position="164"/>
        <end position="174"/>
    </location>
</feature>
<accession>A0AAV9F0P7</accession>
<dbReference type="AlphaFoldDB" id="A0AAV9F0P7"/>
<sequence>MAEGMQCAVRMNDRLPALPDGKGWKLLKHSSFSKPFCVRIDHSHSGLASHDDGDDEDVREVLAQQVSPVQTPIQHVSPDHPVIQHESVVETPAQHIQHVSNYLHHIQHMDVTWINVNEEVEIEEELHWDAEDIDIEDVFIQDDEEHSMNSKSDESVEDKEVYHIHSHRRINPRE</sequence>
<organism evidence="2 3">
    <name type="scientific">Acorus calamus</name>
    <name type="common">Sweet flag</name>
    <dbReference type="NCBI Taxonomy" id="4465"/>
    <lineage>
        <taxon>Eukaryota</taxon>
        <taxon>Viridiplantae</taxon>
        <taxon>Streptophyta</taxon>
        <taxon>Embryophyta</taxon>
        <taxon>Tracheophyta</taxon>
        <taxon>Spermatophyta</taxon>
        <taxon>Magnoliopsida</taxon>
        <taxon>Liliopsida</taxon>
        <taxon>Acoraceae</taxon>
        <taxon>Acorus</taxon>
    </lineage>
</organism>
<gene>
    <name evidence="2" type="ORF">QJS10_CPB04g01618</name>
</gene>
<dbReference type="Proteomes" id="UP001180020">
    <property type="component" value="Unassembled WGS sequence"/>
</dbReference>
<reference evidence="2" key="1">
    <citation type="journal article" date="2023" name="Nat. Commun.">
        <title>Diploid and tetraploid genomes of Acorus and the evolution of monocots.</title>
        <authorList>
            <person name="Ma L."/>
            <person name="Liu K.W."/>
            <person name="Li Z."/>
            <person name="Hsiao Y.Y."/>
            <person name="Qi Y."/>
            <person name="Fu T."/>
            <person name="Tang G.D."/>
            <person name="Zhang D."/>
            <person name="Sun W.H."/>
            <person name="Liu D.K."/>
            <person name="Li Y."/>
            <person name="Chen G.Z."/>
            <person name="Liu X.D."/>
            <person name="Liao X.Y."/>
            <person name="Jiang Y.T."/>
            <person name="Yu X."/>
            <person name="Hao Y."/>
            <person name="Huang J."/>
            <person name="Zhao X.W."/>
            <person name="Ke S."/>
            <person name="Chen Y.Y."/>
            <person name="Wu W.L."/>
            <person name="Hsu J.L."/>
            <person name="Lin Y.F."/>
            <person name="Huang M.D."/>
            <person name="Li C.Y."/>
            <person name="Huang L."/>
            <person name="Wang Z.W."/>
            <person name="Zhao X."/>
            <person name="Zhong W.Y."/>
            <person name="Peng D.H."/>
            <person name="Ahmad S."/>
            <person name="Lan S."/>
            <person name="Zhang J.S."/>
            <person name="Tsai W.C."/>
            <person name="Van de Peer Y."/>
            <person name="Liu Z.J."/>
        </authorList>
    </citation>
    <scope>NUCLEOTIDE SEQUENCE</scope>
    <source>
        <strain evidence="2">CP</strain>
    </source>
</reference>
<feature type="compositionally biased region" description="Basic and acidic residues" evidence="1">
    <location>
        <begin position="146"/>
        <end position="163"/>
    </location>
</feature>
<evidence type="ECO:0000256" key="1">
    <source>
        <dbReference type="SAM" id="MobiDB-lite"/>
    </source>
</evidence>
<name>A0AAV9F0P7_ACOCL</name>
<evidence type="ECO:0000313" key="2">
    <source>
        <dbReference type="EMBL" id="KAK1319217.1"/>
    </source>
</evidence>
<protein>
    <submittedName>
        <fullName evidence="2">Uncharacterized protein</fullName>
    </submittedName>
</protein>
<dbReference type="EMBL" id="JAUJYO010000004">
    <property type="protein sequence ID" value="KAK1319217.1"/>
    <property type="molecule type" value="Genomic_DNA"/>
</dbReference>
<proteinExistence type="predicted"/>
<comment type="caution">
    <text evidence="2">The sequence shown here is derived from an EMBL/GenBank/DDBJ whole genome shotgun (WGS) entry which is preliminary data.</text>
</comment>
<reference evidence="2" key="2">
    <citation type="submission" date="2023-06" db="EMBL/GenBank/DDBJ databases">
        <authorList>
            <person name="Ma L."/>
            <person name="Liu K.-W."/>
            <person name="Li Z."/>
            <person name="Hsiao Y.-Y."/>
            <person name="Qi Y."/>
            <person name="Fu T."/>
            <person name="Tang G."/>
            <person name="Zhang D."/>
            <person name="Sun W.-H."/>
            <person name="Liu D.-K."/>
            <person name="Li Y."/>
            <person name="Chen G.-Z."/>
            <person name="Liu X.-D."/>
            <person name="Liao X.-Y."/>
            <person name="Jiang Y.-T."/>
            <person name="Yu X."/>
            <person name="Hao Y."/>
            <person name="Huang J."/>
            <person name="Zhao X.-W."/>
            <person name="Ke S."/>
            <person name="Chen Y.-Y."/>
            <person name="Wu W.-L."/>
            <person name="Hsu J.-L."/>
            <person name="Lin Y.-F."/>
            <person name="Huang M.-D."/>
            <person name="Li C.-Y."/>
            <person name="Huang L."/>
            <person name="Wang Z.-W."/>
            <person name="Zhao X."/>
            <person name="Zhong W.-Y."/>
            <person name="Peng D.-H."/>
            <person name="Ahmad S."/>
            <person name="Lan S."/>
            <person name="Zhang J.-S."/>
            <person name="Tsai W.-C."/>
            <person name="Van De Peer Y."/>
            <person name="Liu Z.-J."/>
        </authorList>
    </citation>
    <scope>NUCLEOTIDE SEQUENCE</scope>
    <source>
        <strain evidence="2">CP</strain>
        <tissue evidence="2">Leaves</tissue>
    </source>
</reference>
<evidence type="ECO:0000313" key="3">
    <source>
        <dbReference type="Proteomes" id="UP001180020"/>
    </source>
</evidence>
<keyword evidence="3" id="KW-1185">Reference proteome</keyword>
<feature type="region of interest" description="Disordered" evidence="1">
    <location>
        <begin position="144"/>
        <end position="174"/>
    </location>
</feature>